<evidence type="ECO:0000256" key="4">
    <source>
        <dbReference type="SAM" id="Coils"/>
    </source>
</evidence>
<organism evidence="5 6">
    <name type="scientific">Penaeus vannamei</name>
    <name type="common">Whiteleg shrimp</name>
    <name type="synonym">Litopenaeus vannamei</name>
    <dbReference type="NCBI Taxonomy" id="6689"/>
    <lineage>
        <taxon>Eukaryota</taxon>
        <taxon>Metazoa</taxon>
        <taxon>Ecdysozoa</taxon>
        <taxon>Arthropoda</taxon>
        <taxon>Crustacea</taxon>
        <taxon>Multicrustacea</taxon>
        <taxon>Malacostraca</taxon>
        <taxon>Eumalacostraca</taxon>
        <taxon>Eucarida</taxon>
        <taxon>Decapoda</taxon>
        <taxon>Dendrobranchiata</taxon>
        <taxon>Penaeoidea</taxon>
        <taxon>Penaeidae</taxon>
        <taxon>Penaeus</taxon>
    </lineage>
</organism>
<dbReference type="OrthoDB" id="6352471at2759"/>
<dbReference type="EMBL" id="QCYY01002414">
    <property type="protein sequence ID" value="ROT70511.1"/>
    <property type="molecule type" value="Genomic_DNA"/>
</dbReference>
<feature type="repeat" description="ANK" evidence="3">
    <location>
        <begin position="146"/>
        <end position="178"/>
    </location>
</feature>
<dbReference type="Pfam" id="PF00023">
    <property type="entry name" value="Ank"/>
    <property type="match status" value="1"/>
</dbReference>
<dbReference type="Proteomes" id="UP000283509">
    <property type="component" value="Unassembled WGS sequence"/>
</dbReference>
<dbReference type="PROSITE" id="PS50088">
    <property type="entry name" value="ANK_REPEAT"/>
    <property type="match status" value="5"/>
</dbReference>
<keyword evidence="1" id="KW-0677">Repeat</keyword>
<dbReference type="STRING" id="6689.A0A423T266"/>
<dbReference type="AlphaFoldDB" id="A0A423T266"/>
<protein>
    <submittedName>
        <fullName evidence="5">Uncharacterized protein</fullName>
    </submittedName>
</protein>
<dbReference type="PRINTS" id="PR01415">
    <property type="entry name" value="ANKYRIN"/>
</dbReference>
<feature type="repeat" description="ANK" evidence="3">
    <location>
        <begin position="240"/>
        <end position="272"/>
    </location>
</feature>
<dbReference type="PANTHER" id="PTHR24198:SF165">
    <property type="entry name" value="ANKYRIN REPEAT-CONTAINING PROTEIN-RELATED"/>
    <property type="match status" value="1"/>
</dbReference>
<reference evidence="5 6" key="1">
    <citation type="submission" date="2018-04" db="EMBL/GenBank/DDBJ databases">
        <authorList>
            <person name="Zhang X."/>
            <person name="Yuan J."/>
            <person name="Li F."/>
            <person name="Xiang J."/>
        </authorList>
    </citation>
    <scope>NUCLEOTIDE SEQUENCE [LARGE SCALE GENOMIC DNA]</scope>
    <source>
        <tissue evidence="5">Muscle</tissue>
    </source>
</reference>
<proteinExistence type="predicted"/>
<feature type="repeat" description="ANK" evidence="3">
    <location>
        <begin position="304"/>
        <end position="336"/>
    </location>
</feature>
<dbReference type="PANTHER" id="PTHR24198">
    <property type="entry name" value="ANKYRIN REPEAT AND PROTEIN KINASE DOMAIN-CONTAINING PROTEIN"/>
    <property type="match status" value="1"/>
</dbReference>
<sequence length="435" mass="48285">MAGIPPHMLLEREILEVNLEAVKKALEDGASPKGQDDANKKPIHYAVESAPLHVATRRNFEGVVRLLLEKGADVNAKNGMGQTALHLATIADNKKIVGLLIEKGVDLQVTDVNNESAMRIATRAASKATLELLKQGGCPLDAVTEDGATLLHLAATYGNLEAVKWLVRNGVDTEALDRMGETAAAAAEKERQTHVVEWLARHKAMKKAKLPRACDFLEDLTKLIQEGKDVNALYTEGYGQGFCPLHLAAEAGYETVVDYLIHEGADVSVKCSNGMTALHLAIGGHIHTLQLLYPLVEPEVPTCEGKTALHLAAEYGNLKAVRWLLGKGLDPNKVDSSDLTPDAYARREKNTEVHECLLRWKQYMREKSTIQRYQRENQNLRRLQARMREEIQRLENEAKEMKKDNGKLKMQIRVLSTLLKSKEDAAAEQTQEEEE</sequence>
<evidence type="ECO:0000313" key="5">
    <source>
        <dbReference type="EMBL" id="ROT70511.1"/>
    </source>
</evidence>
<feature type="repeat" description="ANK" evidence="3">
    <location>
        <begin position="47"/>
        <end position="79"/>
    </location>
</feature>
<comment type="caution">
    <text evidence="5">The sequence shown here is derived from an EMBL/GenBank/DDBJ whole genome shotgun (WGS) entry which is preliminary data.</text>
</comment>
<keyword evidence="6" id="KW-1185">Reference proteome</keyword>
<name>A0A423T266_PENVA</name>
<accession>A0A423T266</accession>
<dbReference type="PROSITE" id="PS50297">
    <property type="entry name" value="ANK_REP_REGION"/>
    <property type="match status" value="5"/>
</dbReference>
<dbReference type="InterPro" id="IPR002110">
    <property type="entry name" value="Ankyrin_rpt"/>
</dbReference>
<evidence type="ECO:0000256" key="2">
    <source>
        <dbReference type="ARBA" id="ARBA00023043"/>
    </source>
</evidence>
<evidence type="ECO:0000313" key="6">
    <source>
        <dbReference type="Proteomes" id="UP000283509"/>
    </source>
</evidence>
<feature type="repeat" description="ANK" evidence="3">
    <location>
        <begin position="80"/>
        <end position="112"/>
    </location>
</feature>
<dbReference type="InterPro" id="IPR036770">
    <property type="entry name" value="Ankyrin_rpt-contain_sf"/>
</dbReference>
<feature type="coiled-coil region" evidence="4">
    <location>
        <begin position="363"/>
        <end position="411"/>
    </location>
</feature>
<gene>
    <name evidence="5" type="ORF">C7M84_011187</name>
</gene>
<dbReference type="Pfam" id="PF12796">
    <property type="entry name" value="Ank_2"/>
    <property type="match status" value="3"/>
</dbReference>
<reference evidence="5 6" key="2">
    <citation type="submission" date="2019-01" db="EMBL/GenBank/DDBJ databases">
        <title>The decoding of complex shrimp genome reveals the adaptation for benthos swimmer, frequently molting mechanism and breeding impact on genome.</title>
        <authorList>
            <person name="Sun Y."/>
            <person name="Gao Y."/>
            <person name="Yu Y."/>
        </authorList>
    </citation>
    <scope>NUCLEOTIDE SEQUENCE [LARGE SCALE GENOMIC DNA]</scope>
    <source>
        <tissue evidence="5">Muscle</tissue>
    </source>
</reference>
<dbReference type="Gene3D" id="1.25.40.20">
    <property type="entry name" value="Ankyrin repeat-containing domain"/>
    <property type="match status" value="3"/>
</dbReference>
<dbReference type="SMART" id="SM00248">
    <property type="entry name" value="ANK"/>
    <property type="match status" value="8"/>
</dbReference>
<evidence type="ECO:0000256" key="3">
    <source>
        <dbReference type="PROSITE-ProRule" id="PRU00023"/>
    </source>
</evidence>
<dbReference type="SUPFAM" id="SSF48403">
    <property type="entry name" value="Ankyrin repeat"/>
    <property type="match status" value="1"/>
</dbReference>
<evidence type="ECO:0000256" key="1">
    <source>
        <dbReference type="ARBA" id="ARBA00022737"/>
    </source>
</evidence>
<keyword evidence="4" id="KW-0175">Coiled coil</keyword>
<keyword evidence="2 3" id="KW-0040">ANK repeat</keyword>